<dbReference type="RefSeq" id="WP_347920655.1">
    <property type="nucleotide sequence ID" value="NZ_JBDXMX010000004.1"/>
</dbReference>
<keyword evidence="2" id="KW-0812">Transmembrane</keyword>
<dbReference type="Pfam" id="PF20088">
    <property type="entry name" value="DUF6480"/>
    <property type="match status" value="1"/>
</dbReference>
<keyword evidence="2" id="KW-0472">Membrane</keyword>
<name>A0ABV0IKN8_9MICC</name>
<sequence length="85" mass="8971">MANIDPEETRDQRERAADATRETSGHSIDGDTPPAEGASVGPTNNELDVDQPGVGAKNKTWLVVILALVLVFVVLGIIGRVAGMF</sequence>
<protein>
    <submittedName>
        <fullName evidence="3">DUF6480 family protein</fullName>
    </submittedName>
</protein>
<feature type="region of interest" description="Disordered" evidence="1">
    <location>
        <begin position="1"/>
        <end position="52"/>
    </location>
</feature>
<evidence type="ECO:0000256" key="2">
    <source>
        <dbReference type="SAM" id="Phobius"/>
    </source>
</evidence>
<accession>A0ABV0IKN8</accession>
<dbReference type="EMBL" id="JBDXMX010000004">
    <property type="protein sequence ID" value="MEO9248035.1"/>
    <property type="molecule type" value="Genomic_DNA"/>
</dbReference>
<proteinExistence type="predicted"/>
<keyword evidence="2" id="KW-1133">Transmembrane helix</keyword>
<reference evidence="3 4" key="1">
    <citation type="submission" date="2024-05" db="EMBL/GenBank/DDBJ databases">
        <authorList>
            <person name="Yi C."/>
        </authorList>
    </citation>
    <scope>NUCLEOTIDE SEQUENCE [LARGE SCALE GENOMIC DNA]</scope>
    <source>
        <strain evidence="3 4">XS13</strain>
    </source>
</reference>
<organism evidence="3 4">
    <name type="scientific">Citricoccus nitrophenolicus</name>
    <dbReference type="NCBI Taxonomy" id="863575"/>
    <lineage>
        <taxon>Bacteria</taxon>
        <taxon>Bacillati</taxon>
        <taxon>Actinomycetota</taxon>
        <taxon>Actinomycetes</taxon>
        <taxon>Micrococcales</taxon>
        <taxon>Micrococcaceae</taxon>
        <taxon>Citricoccus</taxon>
    </lineage>
</organism>
<feature type="transmembrane region" description="Helical" evidence="2">
    <location>
        <begin position="61"/>
        <end position="82"/>
    </location>
</feature>
<evidence type="ECO:0000313" key="3">
    <source>
        <dbReference type="EMBL" id="MEO9248035.1"/>
    </source>
</evidence>
<feature type="compositionally biased region" description="Basic and acidic residues" evidence="1">
    <location>
        <begin position="7"/>
        <end position="24"/>
    </location>
</feature>
<keyword evidence="4" id="KW-1185">Reference proteome</keyword>
<comment type="caution">
    <text evidence="3">The sequence shown here is derived from an EMBL/GenBank/DDBJ whole genome shotgun (WGS) entry which is preliminary data.</text>
</comment>
<evidence type="ECO:0000256" key="1">
    <source>
        <dbReference type="SAM" id="MobiDB-lite"/>
    </source>
</evidence>
<dbReference type="Proteomes" id="UP001484097">
    <property type="component" value="Unassembled WGS sequence"/>
</dbReference>
<gene>
    <name evidence="3" type="ORF">ABDK96_10105</name>
</gene>
<evidence type="ECO:0000313" key="4">
    <source>
        <dbReference type="Proteomes" id="UP001484097"/>
    </source>
</evidence>
<dbReference type="InterPro" id="IPR045512">
    <property type="entry name" value="DUF6480"/>
</dbReference>